<keyword evidence="5" id="KW-0812">Transmembrane</keyword>
<dbReference type="STRING" id="765913.ThidrDRAFT_2958"/>
<gene>
    <name evidence="14" type="ORF">ThidrDRAFT_2958</name>
</gene>
<evidence type="ECO:0000313" key="15">
    <source>
        <dbReference type="Proteomes" id="UP000004200"/>
    </source>
</evidence>
<name>G2E3U5_9GAMM</name>
<keyword evidence="7" id="KW-0472">Membrane</keyword>
<evidence type="ECO:0000313" key="14">
    <source>
        <dbReference type="EMBL" id="EGV30037.1"/>
    </source>
</evidence>
<protein>
    <recommendedName>
        <fullName evidence="3">Translocation and assembly module subunit TamA</fullName>
    </recommendedName>
    <alternativeName>
        <fullName evidence="9">Autotransporter assembly factor TamA</fullName>
    </alternativeName>
</protein>
<dbReference type="PATRIC" id="fig|765913.3.peg.3023"/>
<keyword evidence="6" id="KW-0732">Signal</keyword>
<dbReference type="OrthoDB" id="9769707at2"/>
<dbReference type="Gene3D" id="2.40.160.50">
    <property type="entry name" value="membrane protein fhac: a member of the omp85/tpsb transporter family"/>
    <property type="match status" value="1"/>
</dbReference>
<comment type="subunit">
    <text evidence="10">Interacts with TamB to form the translocation and assembly module (TAM).</text>
</comment>
<organism evidence="14 15">
    <name type="scientific">Thiorhodococcus drewsii AZ1</name>
    <dbReference type="NCBI Taxonomy" id="765913"/>
    <lineage>
        <taxon>Bacteria</taxon>
        <taxon>Pseudomonadati</taxon>
        <taxon>Pseudomonadota</taxon>
        <taxon>Gammaproteobacteria</taxon>
        <taxon>Chromatiales</taxon>
        <taxon>Chromatiaceae</taxon>
        <taxon>Thiorhodococcus</taxon>
    </lineage>
</organism>
<keyword evidence="4" id="KW-1134">Transmembrane beta strand</keyword>
<dbReference type="eggNOG" id="COG0729">
    <property type="taxonomic scope" value="Bacteria"/>
</dbReference>
<reference evidence="14 15" key="1">
    <citation type="submission" date="2011-06" db="EMBL/GenBank/DDBJ databases">
        <title>The draft genome of Thiorhodococcus drewsii AZ1.</title>
        <authorList>
            <consortium name="US DOE Joint Genome Institute (JGI-PGF)"/>
            <person name="Lucas S."/>
            <person name="Han J."/>
            <person name="Lapidus A."/>
            <person name="Cheng J.-F."/>
            <person name="Goodwin L."/>
            <person name="Pitluck S."/>
            <person name="Peters L."/>
            <person name="Land M.L."/>
            <person name="Hauser L."/>
            <person name="Vogl K."/>
            <person name="Liu Z."/>
            <person name="Imhoff J."/>
            <person name="Thiel V."/>
            <person name="Frigaard N.-U."/>
            <person name="Bryant D.A."/>
            <person name="Woyke T.J."/>
        </authorList>
    </citation>
    <scope>NUCLEOTIDE SEQUENCE [LARGE SCALE GENOMIC DNA]</scope>
    <source>
        <strain evidence="14 15">AZ1</strain>
    </source>
</reference>
<evidence type="ECO:0000256" key="1">
    <source>
        <dbReference type="ARBA" id="ARBA00004442"/>
    </source>
</evidence>
<feature type="domain" description="TamA POTRA" evidence="13">
    <location>
        <begin position="45"/>
        <end position="126"/>
    </location>
</feature>
<evidence type="ECO:0000256" key="9">
    <source>
        <dbReference type="ARBA" id="ARBA00033063"/>
    </source>
</evidence>
<dbReference type="Proteomes" id="UP000004200">
    <property type="component" value="Unassembled WGS sequence"/>
</dbReference>
<dbReference type="Gene3D" id="3.10.20.310">
    <property type="entry name" value="membrane protein fhac"/>
    <property type="match status" value="3"/>
</dbReference>
<keyword evidence="15" id="KW-1185">Reference proteome</keyword>
<dbReference type="PANTHER" id="PTHR12815">
    <property type="entry name" value="SORTING AND ASSEMBLY MACHINERY SAMM50 PROTEIN FAMILY MEMBER"/>
    <property type="match status" value="1"/>
</dbReference>
<proteinExistence type="inferred from homology"/>
<dbReference type="InterPro" id="IPR010827">
    <property type="entry name" value="BamA/TamA_POTRA"/>
</dbReference>
<comment type="subcellular location">
    <subcellularLocation>
        <location evidence="1">Cell outer membrane</location>
    </subcellularLocation>
</comment>
<sequence length="606" mass="67676">MDRSLTDERIPKRAFCTRAGRYWLRAGTALLLLLAQQTAFALKLDVKVEGLSGARESNVLALLDIYRERGDADLTPARVRALHRMAPEQIADALAPFGLYRVQVDDTLKVPSDAGGTWRATYRVNPGDPIKIGSVDYQVEGEGAENPVFPKVFPMKVGDVLLHSDYEKAKSDLRYNATSAGFLDFQMVRHQVLIDPVAYSAHIHVHLQTGPQYRIGHVSFRQDLLDESFLQKYVTFKSGDVYDPDDLIGLQSRLLGSEYYSDVEIVPHTGEAGPDHEVPIEVVAKRNKANKYRVGFGFATDIGPRLSLDYRRRYIGRHGHKLRTELSLAPALSTMELDYRIPIQDPTRDYIIIKPSSSRYDTDTRKGWSHSVQAAHSTLTERGWRRNIGLDYSYEDFDLDSASLGATNELVPSVSWSKTVSDDPINTNRGYRIKYALLGAVEGVVSESSYLSGLIQFKWIRRFTPNYRFITRTNLGATWADHLDNLPASRRFYAGGDSSIRGWGFEALGPNDPKTNETVGGRYLAVGSLELERRIKGPWSAAVFTDFGNAFDPDYEQEFAQSAGVGVRWASPIGQVRLDVAFALTKDDDNGGLPPARLHLVIGPDL</sequence>
<dbReference type="Pfam" id="PF17243">
    <property type="entry name" value="POTRA_TamA_1"/>
    <property type="match status" value="1"/>
</dbReference>
<dbReference type="EMBL" id="AFWT01000021">
    <property type="protein sequence ID" value="EGV30037.1"/>
    <property type="molecule type" value="Genomic_DNA"/>
</dbReference>
<dbReference type="GO" id="GO:0009279">
    <property type="term" value="C:cell outer membrane"/>
    <property type="evidence" value="ECO:0007669"/>
    <property type="project" value="UniProtKB-SubCell"/>
</dbReference>
<evidence type="ECO:0000256" key="3">
    <source>
        <dbReference type="ARBA" id="ARBA00015419"/>
    </source>
</evidence>
<dbReference type="GO" id="GO:0097347">
    <property type="term" value="C:TAM protein secretion complex"/>
    <property type="evidence" value="ECO:0007669"/>
    <property type="project" value="TreeGrafter"/>
</dbReference>
<dbReference type="RefSeq" id="WP_007041671.1">
    <property type="nucleotide sequence ID" value="NZ_AFWT01000021.1"/>
</dbReference>
<evidence type="ECO:0000256" key="10">
    <source>
        <dbReference type="ARBA" id="ARBA00093548"/>
    </source>
</evidence>
<evidence type="ECO:0000256" key="5">
    <source>
        <dbReference type="ARBA" id="ARBA00022692"/>
    </source>
</evidence>
<feature type="domain" description="Bacterial surface antigen (D15)" evidence="11">
    <location>
        <begin position="296"/>
        <end position="591"/>
    </location>
</feature>
<feature type="domain" description="POTRA" evidence="12">
    <location>
        <begin position="213"/>
        <end position="280"/>
    </location>
</feature>
<dbReference type="InterPro" id="IPR039910">
    <property type="entry name" value="D15-like"/>
</dbReference>
<keyword evidence="8" id="KW-0998">Cell outer membrane</keyword>
<evidence type="ECO:0000256" key="6">
    <source>
        <dbReference type="ARBA" id="ARBA00022729"/>
    </source>
</evidence>
<evidence type="ECO:0000256" key="2">
    <source>
        <dbReference type="ARBA" id="ARBA00010248"/>
    </source>
</evidence>
<dbReference type="Pfam" id="PF07244">
    <property type="entry name" value="POTRA"/>
    <property type="match status" value="1"/>
</dbReference>
<evidence type="ECO:0000259" key="13">
    <source>
        <dbReference type="Pfam" id="PF17243"/>
    </source>
</evidence>
<dbReference type="InterPro" id="IPR035243">
    <property type="entry name" value="TamA_POTRA_Dom_1"/>
</dbReference>
<dbReference type="InterPro" id="IPR000184">
    <property type="entry name" value="Bac_surfAg_D15"/>
</dbReference>
<dbReference type="GO" id="GO:0009306">
    <property type="term" value="P:protein secretion"/>
    <property type="evidence" value="ECO:0007669"/>
    <property type="project" value="TreeGrafter"/>
</dbReference>
<accession>G2E3U5</accession>
<comment type="similarity">
    <text evidence="2">Belongs to the TamA family.</text>
</comment>
<evidence type="ECO:0000256" key="8">
    <source>
        <dbReference type="ARBA" id="ARBA00023237"/>
    </source>
</evidence>
<dbReference type="PANTHER" id="PTHR12815:SF47">
    <property type="entry name" value="TRANSLOCATION AND ASSEMBLY MODULE SUBUNIT TAMA"/>
    <property type="match status" value="1"/>
</dbReference>
<evidence type="ECO:0000256" key="4">
    <source>
        <dbReference type="ARBA" id="ARBA00022452"/>
    </source>
</evidence>
<comment type="caution">
    <text evidence="14">The sequence shown here is derived from an EMBL/GenBank/DDBJ whole genome shotgun (WGS) entry which is preliminary data.</text>
</comment>
<dbReference type="AlphaFoldDB" id="G2E3U5"/>
<evidence type="ECO:0000259" key="12">
    <source>
        <dbReference type="Pfam" id="PF07244"/>
    </source>
</evidence>
<dbReference type="Pfam" id="PF01103">
    <property type="entry name" value="Omp85"/>
    <property type="match status" value="1"/>
</dbReference>
<evidence type="ECO:0000259" key="11">
    <source>
        <dbReference type="Pfam" id="PF01103"/>
    </source>
</evidence>
<evidence type="ECO:0000256" key="7">
    <source>
        <dbReference type="ARBA" id="ARBA00023136"/>
    </source>
</evidence>